<keyword evidence="5" id="KW-0680">Restriction system</keyword>
<dbReference type="GO" id="GO:0032259">
    <property type="term" value="P:methylation"/>
    <property type="evidence" value="ECO:0007669"/>
    <property type="project" value="UniProtKB-KW"/>
</dbReference>
<keyword evidence="6" id="KW-0238">DNA-binding</keyword>
<dbReference type="GO" id="GO:0009307">
    <property type="term" value="P:DNA restriction-modification system"/>
    <property type="evidence" value="ECO:0007669"/>
    <property type="project" value="UniProtKB-KW"/>
</dbReference>
<evidence type="ECO:0000313" key="11">
    <source>
        <dbReference type="Proteomes" id="UP000295444"/>
    </source>
</evidence>
<dbReference type="Pfam" id="PF01555">
    <property type="entry name" value="N6_N4_Mtase"/>
    <property type="match status" value="1"/>
</dbReference>
<dbReference type="OrthoDB" id="9773060at2"/>
<keyword evidence="11" id="KW-1185">Reference proteome</keyword>
<evidence type="ECO:0000256" key="6">
    <source>
        <dbReference type="ARBA" id="ARBA00023125"/>
    </source>
</evidence>
<accession>A0A4V3CZ28</accession>
<evidence type="ECO:0000256" key="2">
    <source>
        <dbReference type="ARBA" id="ARBA00022603"/>
    </source>
</evidence>
<dbReference type="Gene3D" id="3.40.50.150">
    <property type="entry name" value="Vaccinia Virus protein VP39"/>
    <property type="match status" value="1"/>
</dbReference>
<name>A0A4V3CZ28_LABRH</name>
<dbReference type="AlphaFoldDB" id="A0A4V3CZ28"/>
<keyword evidence="4" id="KW-0949">S-adenosyl-L-methionine</keyword>
<comment type="similarity">
    <text evidence="1">Belongs to the N(4)/N(6)-methyltransferase family. N(4) subfamily.</text>
</comment>
<dbReference type="InterPro" id="IPR029063">
    <property type="entry name" value="SAM-dependent_MTases_sf"/>
</dbReference>
<dbReference type="PROSITE" id="PS00093">
    <property type="entry name" value="N4_MTASE"/>
    <property type="match status" value="1"/>
</dbReference>
<dbReference type="InterPro" id="IPR017985">
    <property type="entry name" value="MeTrfase_CN4_CS"/>
</dbReference>
<reference evidence="10 11" key="1">
    <citation type="submission" date="2019-03" db="EMBL/GenBank/DDBJ databases">
        <title>Genomic Encyclopedia of Type Strains, Phase IV (KMG-IV): sequencing the most valuable type-strain genomes for metagenomic binning, comparative biology and taxonomic classification.</title>
        <authorList>
            <person name="Goeker M."/>
        </authorList>
    </citation>
    <scope>NUCLEOTIDE SEQUENCE [LARGE SCALE GENOMIC DNA]</scope>
    <source>
        <strain evidence="10 11">DSM 45361</strain>
    </source>
</reference>
<dbReference type="SUPFAM" id="SSF53335">
    <property type="entry name" value="S-adenosyl-L-methionine-dependent methyltransferases"/>
    <property type="match status" value="1"/>
</dbReference>
<keyword evidence="3" id="KW-0808">Transferase</keyword>
<dbReference type="GO" id="GO:0003677">
    <property type="term" value="F:DNA binding"/>
    <property type="evidence" value="ECO:0007669"/>
    <property type="project" value="UniProtKB-KW"/>
</dbReference>
<evidence type="ECO:0000256" key="4">
    <source>
        <dbReference type="ARBA" id="ARBA00022691"/>
    </source>
</evidence>
<comment type="catalytic activity">
    <reaction evidence="7">
        <text>a 2'-deoxycytidine in DNA + S-adenosyl-L-methionine = an N(4)-methyl-2'-deoxycytidine in DNA + S-adenosyl-L-homocysteine + H(+)</text>
        <dbReference type="Rhea" id="RHEA:16857"/>
        <dbReference type="Rhea" id="RHEA-COMP:11369"/>
        <dbReference type="Rhea" id="RHEA-COMP:13674"/>
        <dbReference type="ChEBI" id="CHEBI:15378"/>
        <dbReference type="ChEBI" id="CHEBI:57856"/>
        <dbReference type="ChEBI" id="CHEBI:59789"/>
        <dbReference type="ChEBI" id="CHEBI:85452"/>
        <dbReference type="ChEBI" id="CHEBI:137933"/>
        <dbReference type="EC" id="2.1.1.113"/>
    </reaction>
</comment>
<dbReference type="Proteomes" id="UP000295444">
    <property type="component" value="Unassembled WGS sequence"/>
</dbReference>
<evidence type="ECO:0000256" key="1">
    <source>
        <dbReference type="ARBA" id="ARBA00010203"/>
    </source>
</evidence>
<dbReference type="EC" id="2.1.1.-" evidence="8"/>
<evidence type="ECO:0000256" key="5">
    <source>
        <dbReference type="ARBA" id="ARBA00022747"/>
    </source>
</evidence>
<organism evidence="10 11">
    <name type="scientific">Labedaea rhizosphaerae</name>
    <dbReference type="NCBI Taxonomy" id="598644"/>
    <lineage>
        <taxon>Bacteria</taxon>
        <taxon>Bacillati</taxon>
        <taxon>Actinomycetota</taxon>
        <taxon>Actinomycetes</taxon>
        <taxon>Pseudonocardiales</taxon>
        <taxon>Pseudonocardiaceae</taxon>
        <taxon>Labedaea</taxon>
    </lineage>
</organism>
<keyword evidence="2 10" id="KW-0489">Methyltransferase</keyword>
<dbReference type="GO" id="GO:0015667">
    <property type="term" value="F:site-specific DNA-methyltransferase (cytosine-N4-specific) activity"/>
    <property type="evidence" value="ECO:0007669"/>
    <property type="project" value="UniProtKB-EC"/>
</dbReference>
<dbReference type="GO" id="GO:0008170">
    <property type="term" value="F:N-methyltransferase activity"/>
    <property type="evidence" value="ECO:0007669"/>
    <property type="project" value="InterPro"/>
</dbReference>
<dbReference type="EMBL" id="SNXZ01000004">
    <property type="protein sequence ID" value="TDP96388.1"/>
    <property type="molecule type" value="Genomic_DNA"/>
</dbReference>
<gene>
    <name evidence="10" type="ORF">EV186_104373</name>
</gene>
<evidence type="ECO:0000256" key="8">
    <source>
        <dbReference type="RuleBase" id="RU362026"/>
    </source>
</evidence>
<sequence>MSAETPLPTRQILIGDVRERLADLPDASVDCVITSPPYWALRDYGHDDQIGAEATVEDWATEIASVCDQLARVLTATGSLFLNLADGYSRHPKEGAAKKSLLLGPPRVALRLTRSGWLLRNQIVWAKSNPTPSSVRDRFTNTHEFLYFFTRQRDYHFDLDAVREPAKTAAAGARRVPARTSLPREAVPSLGGGTSPRVDLNQGLARLKTAGLSSHPLGKNPGDVWTTATASLRAAHFATFPLELVRRPLLSTCPERVCTSCQRPWRRAPQERDGRMLALGPLRPACAHTDWRLGVVLDPFMGAGTVALAAETYGRDWVGVEINPTYAQLAKDRLAAWRAKQGSAAS</sequence>
<evidence type="ECO:0000259" key="9">
    <source>
        <dbReference type="Pfam" id="PF01555"/>
    </source>
</evidence>
<evidence type="ECO:0000256" key="7">
    <source>
        <dbReference type="ARBA" id="ARBA00049120"/>
    </source>
</evidence>
<comment type="caution">
    <text evidence="10">The sequence shown here is derived from an EMBL/GenBank/DDBJ whole genome shotgun (WGS) entry which is preliminary data.</text>
</comment>
<evidence type="ECO:0000256" key="3">
    <source>
        <dbReference type="ARBA" id="ARBA00022679"/>
    </source>
</evidence>
<feature type="domain" description="DNA methylase N-4/N-6" evidence="9">
    <location>
        <begin position="29"/>
        <end position="331"/>
    </location>
</feature>
<dbReference type="InterPro" id="IPR002941">
    <property type="entry name" value="DNA_methylase_N4/N6"/>
</dbReference>
<dbReference type="RefSeq" id="WP_133851744.1">
    <property type="nucleotide sequence ID" value="NZ_SNXZ01000004.1"/>
</dbReference>
<proteinExistence type="inferred from homology"/>
<dbReference type="PRINTS" id="PR00508">
    <property type="entry name" value="S21N4MTFRASE"/>
</dbReference>
<evidence type="ECO:0000313" key="10">
    <source>
        <dbReference type="EMBL" id="TDP96388.1"/>
    </source>
</evidence>
<protein>
    <recommendedName>
        <fullName evidence="8">Methyltransferase</fullName>
        <ecNumber evidence="8">2.1.1.-</ecNumber>
    </recommendedName>
</protein>
<dbReference type="InterPro" id="IPR001091">
    <property type="entry name" value="RM_Methyltransferase"/>
</dbReference>